<evidence type="ECO:0000313" key="3">
    <source>
        <dbReference type="Proteomes" id="UP000639772"/>
    </source>
</evidence>
<proteinExistence type="predicted"/>
<dbReference type="EMBL" id="JADCNM010000004">
    <property type="protein sequence ID" value="KAG0486911.1"/>
    <property type="molecule type" value="Genomic_DNA"/>
</dbReference>
<sequence>MGKVAVCLSSSLGRSMEQESAKAQDLNKTVEAAVEAAEMVVEAAEKMVEAAEKVVEKAKKVVEEVAEAFPNRRLKEFAIKLEQIAAFADEKTSNR</sequence>
<dbReference type="Proteomes" id="UP000639772">
    <property type="component" value="Unassembled WGS sequence"/>
</dbReference>
<evidence type="ECO:0000256" key="1">
    <source>
        <dbReference type="SAM" id="Coils"/>
    </source>
</evidence>
<reference evidence="2 3" key="1">
    <citation type="journal article" date="2020" name="Nat. Food">
        <title>A phased Vanilla planifolia genome enables genetic improvement of flavour and production.</title>
        <authorList>
            <person name="Hasing T."/>
            <person name="Tang H."/>
            <person name="Brym M."/>
            <person name="Khazi F."/>
            <person name="Huang T."/>
            <person name="Chambers A.H."/>
        </authorList>
    </citation>
    <scope>NUCLEOTIDE SEQUENCE [LARGE SCALE GENOMIC DNA]</scope>
    <source>
        <tissue evidence="2">Leaf</tissue>
    </source>
</reference>
<feature type="coiled-coil region" evidence="1">
    <location>
        <begin position="16"/>
        <end position="68"/>
    </location>
</feature>
<comment type="caution">
    <text evidence="2">The sequence shown here is derived from an EMBL/GenBank/DDBJ whole genome shotgun (WGS) entry which is preliminary data.</text>
</comment>
<dbReference type="AlphaFoldDB" id="A0A835V8F5"/>
<name>A0A835V8F5_VANPL</name>
<organism evidence="2 3">
    <name type="scientific">Vanilla planifolia</name>
    <name type="common">Vanilla</name>
    <dbReference type="NCBI Taxonomy" id="51239"/>
    <lineage>
        <taxon>Eukaryota</taxon>
        <taxon>Viridiplantae</taxon>
        <taxon>Streptophyta</taxon>
        <taxon>Embryophyta</taxon>
        <taxon>Tracheophyta</taxon>
        <taxon>Spermatophyta</taxon>
        <taxon>Magnoliopsida</taxon>
        <taxon>Liliopsida</taxon>
        <taxon>Asparagales</taxon>
        <taxon>Orchidaceae</taxon>
        <taxon>Vanilloideae</taxon>
        <taxon>Vanilleae</taxon>
        <taxon>Vanilla</taxon>
    </lineage>
</organism>
<accession>A0A835V8F5</accession>
<protein>
    <submittedName>
        <fullName evidence="2">Uncharacterized protein</fullName>
    </submittedName>
</protein>
<keyword evidence="1" id="KW-0175">Coiled coil</keyword>
<evidence type="ECO:0000313" key="2">
    <source>
        <dbReference type="EMBL" id="KAG0486911.1"/>
    </source>
</evidence>
<gene>
    <name evidence="2" type="ORF">HPP92_009006</name>
</gene>